<keyword evidence="3" id="KW-1185">Reference proteome</keyword>
<dbReference type="Proteomes" id="UP000241762">
    <property type="component" value="Chromosome"/>
</dbReference>
<dbReference type="PANTHER" id="PTHR46366:SF1">
    <property type="entry name" value="PDZ DOMAIN-CONTAINING PROTEIN C1685.05"/>
    <property type="match status" value="1"/>
</dbReference>
<feature type="chain" id="PRO_5015149057" evidence="1">
    <location>
        <begin position="18"/>
        <end position="483"/>
    </location>
</feature>
<dbReference type="EMBL" id="CP027845">
    <property type="protein sequence ID" value="AVP87177.1"/>
    <property type="molecule type" value="Genomic_DNA"/>
</dbReference>
<name>A0A2P1P7D3_9RICK</name>
<dbReference type="PRINTS" id="PR00834">
    <property type="entry name" value="PROTEASES2C"/>
</dbReference>
<dbReference type="OrthoDB" id="7160517at2"/>
<sequence>MKKFVFCLFFIFSSTFADIKDNVLDKARKSTVTIEGRAAVAAYGSKGSWSGTGFIANKAKGIIITNEHVTKASNSIANYSIKFHNGRLAQAKLGYYDLWLDFSFLQVNPKDIPDDVQEINFSTKQAFEGQHVFIVGNTEGQSFSFHDGYISNPFEISGDIAQHTFVVNLNIAGGASGSPVLNDDGDAVAITYGGSKTYALALHGSYISNALKSYESGVTPQRRHIGVITKMYSLDKVVKHKNFPESLMIAYLKDFPDSRNNVLAIKAFIPGSKASDKLQNGDIIWEVAGKRVGPSLYEFDHLMDSVTSNTIDLTIYRNGQKIPVTLDLYNLEDNKISKMLEFGGAVLFETNDLSSYASGIPIKSLGIAYIAPGSGLSVRDLLPYSHERQDFRLKINKIGSTPVKDIDSAVKAICSLNGAKFITMDFENFNPFITMYNGTITSRRDLGIADIVLSNTETLPKLYTFNKKIMEWELNENPCKQPQ</sequence>
<keyword evidence="2" id="KW-0378">Hydrolase</keyword>
<dbReference type="AlphaFoldDB" id="A0A2P1P7D3"/>
<evidence type="ECO:0000313" key="3">
    <source>
        <dbReference type="Proteomes" id="UP000241762"/>
    </source>
</evidence>
<keyword evidence="2" id="KW-0645">Protease</keyword>
<accession>A0A2P1P7D3</accession>
<dbReference type="InterPro" id="IPR001940">
    <property type="entry name" value="Peptidase_S1C"/>
</dbReference>
<protein>
    <submittedName>
        <fullName evidence="2">Serine protease</fullName>
    </submittedName>
</protein>
<dbReference type="SUPFAM" id="SSF50494">
    <property type="entry name" value="Trypsin-like serine proteases"/>
    <property type="match status" value="1"/>
</dbReference>
<dbReference type="SUPFAM" id="SSF50156">
    <property type="entry name" value="PDZ domain-like"/>
    <property type="match status" value="1"/>
</dbReference>
<gene>
    <name evidence="2" type="ORF">phytr_2190</name>
</gene>
<dbReference type="PANTHER" id="PTHR46366">
    <property type="entry name" value="PRO-APOPTOTIC SERINE PROTEASE NMA111"/>
    <property type="match status" value="1"/>
</dbReference>
<dbReference type="GO" id="GO:0006508">
    <property type="term" value="P:proteolysis"/>
    <property type="evidence" value="ECO:0007669"/>
    <property type="project" value="UniProtKB-KW"/>
</dbReference>
<reference evidence="2 3" key="1">
    <citation type="submission" date="2018-03" db="EMBL/GenBank/DDBJ databases">
        <title>A gene transfer event suggests a long-term partnership between eustigmatophyte algae and a novel lineage of endosymbiotic bacteria.</title>
        <authorList>
            <person name="Yurchenko T."/>
            <person name="Sevcikova T."/>
            <person name="Pribyl P."/>
            <person name="El Karkouri K."/>
            <person name="Klimes V."/>
            <person name="Amaral R."/>
            <person name="Zbrankova V."/>
            <person name="Kim E."/>
            <person name="Raoult D."/>
            <person name="Santos L.M.A."/>
            <person name="Elias M."/>
        </authorList>
    </citation>
    <scope>NUCLEOTIDE SEQUENCE [LARGE SCALE GENOMIC DNA]</scope>
    <source>
        <strain evidence="2">CCALA 838</strain>
    </source>
</reference>
<feature type="signal peptide" evidence="1">
    <location>
        <begin position="1"/>
        <end position="17"/>
    </location>
</feature>
<evidence type="ECO:0000313" key="2">
    <source>
        <dbReference type="EMBL" id="AVP87177.1"/>
    </source>
</evidence>
<organism evidence="2 3">
    <name type="scientific">Candidatus Phycorickettsia trachydisci</name>
    <dbReference type="NCBI Taxonomy" id="2115978"/>
    <lineage>
        <taxon>Bacteria</taxon>
        <taxon>Pseudomonadati</taxon>
        <taxon>Pseudomonadota</taxon>
        <taxon>Alphaproteobacteria</taxon>
        <taxon>Rickettsiales</taxon>
        <taxon>Rickettsiaceae</taxon>
        <taxon>Candidatus Phycorickettsia</taxon>
    </lineage>
</organism>
<dbReference type="RefSeq" id="WP_106874049.1">
    <property type="nucleotide sequence ID" value="NZ_CP027845.1"/>
</dbReference>
<dbReference type="Gene3D" id="2.30.42.10">
    <property type="match status" value="1"/>
</dbReference>
<keyword evidence="1" id="KW-0732">Signal</keyword>
<dbReference type="GO" id="GO:0004252">
    <property type="term" value="F:serine-type endopeptidase activity"/>
    <property type="evidence" value="ECO:0007669"/>
    <property type="project" value="InterPro"/>
</dbReference>
<dbReference type="KEGG" id="ptc:phytr_2190"/>
<evidence type="ECO:0000256" key="1">
    <source>
        <dbReference type="SAM" id="SignalP"/>
    </source>
</evidence>
<dbReference type="Pfam" id="PF13365">
    <property type="entry name" value="Trypsin_2"/>
    <property type="match status" value="1"/>
</dbReference>
<proteinExistence type="predicted"/>
<dbReference type="InterPro" id="IPR036034">
    <property type="entry name" value="PDZ_sf"/>
</dbReference>
<dbReference type="InterPro" id="IPR009003">
    <property type="entry name" value="Peptidase_S1_PA"/>
</dbReference>
<dbReference type="InterPro" id="IPR043504">
    <property type="entry name" value="Peptidase_S1_PA_chymotrypsin"/>
</dbReference>
<dbReference type="Gene3D" id="2.40.10.10">
    <property type="entry name" value="Trypsin-like serine proteases"/>
    <property type="match status" value="2"/>
</dbReference>